<dbReference type="OMA" id="RAHRCRY"/>
<keyword evidence="3" id="KW-0238">DNA-binding</keyword>
<keyword evidence="5" id="KW-0804">Transcription</keyword>
<dbReference type="InterPro" id="IPR016177">
    <property type="entry name" value="DNA-bd_dom_sf"/>
</dbReference>
<dbReference type="SMART" id="SM00380">
    <property type="entry name" value="AP2"/>
    <property type="match status" value="1"/>
</dbReference>
<dbReference type="InterPro" id="IPR051032">
    <property type="entry name" value="AP2/ERF_TF_ERF_subfamily"/>
</dbReference>
<dbReference type="GO" id="GO:0003700">
    <property type="term" value="F:DNA-binding transcription factor activity"/>
    <property type="evidence" value="ECO:0007669"/>
    <property type="project" value="InterPro"/>
</dbReference>
<keyword evidence="6" id="KW-0539">Nucleus</keyword>
<evidence type="ECO:0000256" key="1">
    <source>
        <dbReference type="ARBA" id="ARBA00004123"/>
    </source>
</evidence>
<dbReference type="Gene3D" id="3.30.730.10">
    <property type="entry name" value="AP2/ERF domain"/>
    <property type="match status" value="1"/>
</dbReference>
<evidence type="ECO:0000259" key="9">
    <source>
        <dbReference type="PROSITE" id="PS51032"/>
    </source>
</evidence>
<dbReference type="GO" id="GO:0005634">
    <property type="term" value="C:nucleus"/>
    <property type="evidence" value="ECO:0007669"/>
    <property type="project" value="UniProtKB-SubCell"/>
</dbReference>
<keyword evidence="2" id="KW-0805">Transcription regulation</keyword>
<feature type="region of interest" description="Disordered" evidence="8">
    <location>
        <begin position="205"/>
        <end position="249"/>
    </location>
</feature>
<dbReference type="eggNOG" id="ENOG502S3U7">
    <property type="taxonomic scope" value="Eukaryota"/>
</dbReference>
<sequence length="270" mass="28027">MPRSGILYARVEKVSADLAEPINGGRGGDTTHTRRLVLTPPRTNELELRVISEIVVAVSANDEQASPEGEDGTYMGRVAASGGGGGGEMMRYRGVRRRRWGKWVSEIRVPGTRERLWLGSYATAEAAAVAHDAAVCLLRLGGGRRAAAGGGGGLNFPARALAAAAAASSYGGAGGLLSPRSVQRVASDAGMVADAQLVDLRRDHPPAAAAASSSGSGVAGDGARKQGTRGEVSDTYWCRNGEDGSRSWSSGSEELIVYEGLSVDDMEILM</sequence>
<reference evidence="10" key="1">
    <citation type="submission" date="2015-04" db="UniProtKB">
        <authorList>
            <consortium name="EnsemblPlants"/>
        </authorList>
    </citation>
    <scope>IDENTIFICATION</scope>
    <source>
        <strain evidence="10">SL10</strain>
    </source>
</reference>
<dbReference type="PANTHER" id="PTHR31985">
    <property type="entry name" value="ETHYLENE-RESPONSIVE TRANSCRIPTION FACTOR ERF042-RELATED"/>
    <property type="match status" value="1"/>
</dbReference>
<dbReference type="Pfam" id="PF00847">
    <property type="entry name" value="AP2"/>
    <property type="match status" value="1"/>
</dbReference>
<evidence type="ECO:0000256" key="7">
    <source>
        <dbReference type="ARBA" id="ARBA00024343"/>
    </source>
</evidence>
<dbReference type="STRING" id="4536.A0A0E0HEL8"/>
<dbReference type="PROSITE" id="PS51032">
    <property type="entry name" value="AP2_ERF"/>
    <property type="match status" value="1"/>
</dbReference>
<dbReference type="PRINTS" id="PR00367">
    <property type="entry name" value="ETHRSPELEMNT"/>
</dbReference>
<evidence type="ECO:0000256" key="2">
    <source>
        <dbReference type="ARBA" id="ARBA00023015"/>
    </source>
</evidence>
<comment type="subcellular location">
    <subcellularLocation>
        <location evidence="1">Nucleus</location>
    </subcellularLocation>
</comment>
<dbReference type="SUPFAM" id="SSF54171">
    <property type="entry name" value="DNA-binding domain"/>
    <property type="match status" value="1"/>
</dbReference>
<evidence type="ECO:0000313" key="10">
    <source>
        <dbReference type="EnsemblPlants" id="ONIVA05G17560.1"/>
    </source>
</evidence>
<feature type="compositionally biased region" description="Low complexity" evidence="8">
    <location>
        <begin position="207"/>
        <end position="216"/>
    </location>
</feature>
<evidence type="ECO:0000256" key="4">
    <source>
        <dbReference type="ARBA" id="ARBA00023159"/>
    </source>
</evidence>
<dbReference type="GO" id="GO:0003677">
    <property type="term" value="F:DNA binding"/>
    <property type="evidence" value="ECO:0007669"/>
    <property type="project" value="UniProtKB-KW"/>
</dbReference>
<name>A0A0E0HEL8_ORYNI</name>
<dbReference type="Gramene" id="ONIVA05G17560.1">
    <property type="protein sequence ID" value="ONIVA05G17560.1"/>
    <property type="gene ID" value="ONIVA05G17560"/>
</dbReference>
<evidence type="ECO:0000313" key="11">
    <source>
        <dbReference type="Proteomes" id="UP000006591"/>
    </source>
</evidence>
<dbReference type="InterPro" id="IPR001471">
    <property type="entry name" value="AP2/ERF_dom"/>
</dbReference>
<accession>A0A0E0HEL8</accession>
<evidence type="ECO:0000256" key="8">
    <source>
        <dbReference type="SAM" id="MobiDB-lite"/>
    </source>
</evidence>
<dbReference type="InterPro" id="IPR036955">
    <property type="entry name" value="AP2/ERF_dom_sf"/>
</dbReference>
<evidence type="ECO:0000256" key="5">
    <source>
        <dbReference type="ARBA" id="ARBA00023163"/>
    </source>
</evidence>
<dbReference type="Proteomes" id="UP000006591">
    <property type="component" value="Chromosome 5"/>
</dbReference>
<dbReference type="PANTHER" id="PTHR31985:SF308">
    <property type="entry name" value="OS05G0420300 PROTEIN"/>
    <property type="match status" value="1"/>
</dbReference>
<keyword evidence="11" id="KW-1185">Reference proteome</keyword>
<reference evidence="10" key="2">
    <citation type="submission" date="2018-04" db="EMBL/GenBank/DDBJ databases">
        <title>OnivRS2 (Oryza nivara Reference Sequence Version 2).</title>
        <authorList>
            <person name="Zhang J."/>
            <person name="Kudrna D."/>
            <person name="Lee S."/>
            <person name="Talag J."/>
            <person name="Rajasekar S."/>
            <person name="Welchert J."/>
            <person name="Hsing Y.-I."/>
            <person name="Wing R.A."/>
        </authorList>
    </citation>
    <scope>NUCLEOTIDE SEQUENCE [LARGE SCALE GENOMIC DNA]</scope>
    <source>
        <strain evidence="10">SL10</strain>
    </source>
</reference>
<proteinExistence type="inferred from homology"/>
<evidence type="ECO:0000256" key="6">
    <source>
        <dbReference type="ARBA" id="ARBA00023242"/>
    </source>
</evidence>
<feature type="domain" description="AP2/ERF" evidence="9">
    <location>
        <begin position="91"/>
        <end position="157"/>
    </location>
</feature>
<comment type="similarity">
    <text evidence="7">Belongs to the AP2/ERF transcription factor family. ERF subfamily.</text>
</comment>
<dbReference type="EnsemblPlants" id="ONIVA05G17560.1">
    <property type="protein sequence ID" value="ONIVA05G17560.1"/>
    <property type="gene ID" value="ONIVA05G17560"/>
</dbReference>
<protein>
    <recommendedName>
        <fullName evidence="9">AP2/ERF domain-containing protein</fullName>
    </recommendedName>
</protein>
<organism evidence="10">
    <name type="scientific">Oryza nivara</name>
    <name type="common">Indian wild rice</name>
    <name type="synonym">Oryza sativa f. spontanea</name>
    <dbReference type="NCBI Taxonomy" id="4536"/>
    <lineage>
        <taxon>Eukaryota</taxon>
        <taxon>Viridiplantae</taxon>
        <taxon>Streptophyta</taxon>
        <taxon>Embryophyta</taxon>
        <taxon>Tracheophyta</taxon>
        <taxon>Spermatophyta</taxon>
        <taxon>Magnoliopsida</taxon>
        <taxon>Liliopsida</taxon>
        <taxon>Poales</taxon>
        <taxon>Poaceae</taxon>
        <taxon>BOP clade</taxon>
        <taxon>Oryzoideae</taxon>
        <taxon>Oryzeae</taxon>
        <taxon>Oryzinae</taxon>
        <taxon>Oryza</taxon>
    </lineage>
</organism>
<keyword evidence="4" id="KW-0010">Activator</keyword>
<dbReference type="HOGENOM" id="CLU_063331_7_0_1"/>
<evidence type="ECO:0000256" key="3">
    <source>
        <dbReference type="ARBA" id="ARBA00023125"/>
    </source>
</evidence>
<dbReference type="AlphaFoldDB" id="A0A0E0HEL8"/>